<evidence type="ECO:0000259" key="3">
    <source>
        <dbReference type="SMART" id="SM00062"/>
    </source>
</evidence>
<sequence>MRTILAVAAVCFAGVSAHAQETLRVATEGFYAPFSFYDNNGDLAGFDVDIANALCGELQVTCEIVQNDWDLLIDGLNEGAYDAIVASMSITPEREEKVSFTLPYYSNMLTFVGKSGSGIEITPEGLAGKTVGALRSTVSSEYLEATYSGVVEARLYDTQDEALAALVAGDIDLVIGDNLPSYAWLQTAEGQGHEFIGEFIDINDRISIAVDKGNDALLDQLNEALIAIIENGTYQTINAKYFPFSIYF</sequence>
<feature type="signal peptide" evidence="2">
    <location>
        <begin position="1"/>
        <end position="19"/>
    </location>
</feature>
<evidence type="ECO:0000256" key="2">
    <source>
        <dbReference type="SAM" id="SignalP"/>
    </source>
</evidence>
<evidence type="ECO:0000313" key="5">
    <source>
        <dbReference type="Proteomes" id="UP000786693"/>
    </source>
</evidence>
<dbReference type="RefSeq" id="WP_220750580.1">
    <property type="nucleotide sequence ID" value="NZ_BPFH01000011.1"/>
</dbReference>
<comment type="caution">
    <text evidence="4">The sequence shown here is derived from an EMBL/GenBank/DDBJ whole genome shotgun (WGS) entry which is preliminary data.</text>
</comment>
<dbReference type="Gene3D" id="3.40.190.10">
    <property type="entry name" value="Periplasmic binding protein-like II"/>
    <property type="match status" value="2"/>
</dbReference>
<keyword evidence="1 2" id="KW-0732">Signal</keyword>
<dbReference type="PANTHER" id="PTHR35936:SF17">
    <property type="entry name" value="ARGININE-BINDING EXTRACELLULAR PROTEIN ARTP"/>
    <property type="match status" value="1"/>
</dbReference>
<protein>
    <submittedName>
        <fullName evidence="4">Amino acid ABC transporter</fullName>
    </submittedName>
</protein>
<dbReference type="EMBL" id="BPFH01000011">
    <property type="protein sequence ID" value="GIT97101.1"/>
    <property type="molecule type" value="Genomic_DNA"/>
</dbReference>
<evidence type="ECO:0000313" key="4">
    <source>
        <dbReference type="EMBL" id="GIT97101.1"/>
    </source>
</evidence>
<feature type="chain" id="PRO_5047007846" evidence="2">
    <location>
        <begin position="20"/>
        <end position="248"/>
    </location>
</feature>
<name>A0ABQ4NRR1_9RHOB</name>
<proteinExistence type="predicted"/>
<gene>
    <name evidence="4" type="ORF">JANAI62_37240</name>
</gene>
<keyword evidence="5" id="KW-1185">Reference proteome</keyword>
<dbReference type="Pfam" id="PF00497">
    <property type="entry name" value="SBP_bac_3"/>
    <property type="match status" value="1"/>
</dbReference>
<dbReference type="InterPro" id="IPR001638">
    <property type="entry name" value="Solute-binding_3/MltF_N"/>
</dbReference>
<dbReference type="PANTHER" id="PTHR35936">
    <property type="entry name" value="MEMBRANE-BOUND LYTIC MUREIN TRANSGLYCOSYLASE F"/>
    <property type="match status" value="1"/>
</dbReference>
<organism evidence="4 5">
    <name type="scientific">Jannaschia pagri</name>
    <dbReference type="NCBI Taxonomy" id="2829797"/>
    <lineage>
        <taxon>Bacteria</taxon>
        <taxon>Pseudomonadati</taxon>
        <taxon>Pseudomonadota</taxon>
        <taxon>Alphaproteobacteria</taxon>
        <taxon>Rhodobacterales</taxon>
        <taxon>Roseobacteraceae</taxon>
        <taxon>Jannaschia</taxon>
    </lineage>
</organism>
<accession>A0ABQ4NRR1</accession>
<evidence type="ECO:0000256" key="1">
    <source>
        <dbReference type="ARBA" id="ARBA00022729"/>
    </source>
</evidence>
<dbReference type="SUPFAM" id="SSF53850">
    <property type="entry name" value="Periplasmic binding protein-like II"/>
    <property type="match status" value="1"/>
</dbReference>
<dbReference type="SMART" id="SM00062">
    <property type="entry name" value="PBPb"/>
    <property type="match status" value="1"/>
</dbReference>
<reference evidence="4 5" key="1">
    <citation type="submission" date="2021-05" db="EMBL/GenBank/DDBJ databases">
        <title>Bacteria Genome sequencing.</title>
        <authorList>
            <person name="Takabe Y."/>
            <person name="Nakajima Y."/>
            <person name="Suzuki S."/>
            <person name="Shiozaki T."/>
        </authorList>
    </citation>
    <scope>NUCLEOTIDE SEQUENCE [LARGE SCALE GENOMIC DNA]</scope>
    <source>
        <strain evidence="4 5">AI_62</strain>
    </source>
</reference>
<dbReference type="Proteomes" id="UP000786693">
    <property type="component" value="Unassembled WGS sequence"/>
</dbReference>
<feature type="domain" description="Solute-binding protein family 3/N-terminal" evidence="3">
    <location>
        <begin position="22"/>
        <end position="245"/>
    </location>
</feature>